<reference evidence="1" key="1">
    <citation type="submission" date="2024-03" db="EMBL/GenBank/DDBJ databases">
        <title>WGS assembly of Saponaria officinalis var. Norfolk2.</title>
        <authorList>
            <person name="Jenkins J."/>
            <person name="Shu S."/>
            <person name="Grimwood J."/>
            <person name="Barry K."/>
            <person name="Goodstein D."/>
            <person name="Schmutz J."/>
            <person name="Leebens-Mack J."/>
            <person name="Osbourn A."/>
        </authorList>
    </citation>
    <scope>NUCLEOTIDE SEQUENCE [LARGE SCALE GENOMIC DNA]</scope>
    <source>
        <strain evidence="1">JIC</strain>
    </source>
</reference>
<gene>
    <name evidence="1" type="ORF">RND81_02G173200</name>
</gene>
<dbReference type="EMBL" id="JBDFQZ010000002">
    <property type="protein sequence ID" value="KAK9750099.1"/>
    <property type="molecule type" value="Genomic_DNA"/>
</dbReference>
<dbReference type="SUPFAM" id="SSF56219">
    <property type="entry name" value="DNase I-like"/>
    <property type="match status" value="1"/>
</dbReference>
<comment type="caution">
    <text evidence="1">The sequence shown here is derived from an EMBL/GenBank/DDBJ whole genome shotgun (WGS) entry which is preliminary data.</text>
</comment>
<dbReference type="PANTHER" id="PTHR33233:SF17">
    <property type="entry name" value="DUF4283 DOMAIN-CONTAINING PROTEIN"/>
    <property type="match status" value="1"/>
</dbReference>
<evidence type="ECO:0000313" key="1">
    <source>
        <dbReference type="EMBL" id="KAK9750099.1"/>
    </source>
</evidence>
<organism evidence="1 2">
    <name type="scientific">Saponaria officinalis</name>
    <name type="common">Common soapwort</name>
    <name type="synonym">Lychnis saponaria</name>
    <dbReference type="NCBI Taxonomy" id="3572"/>
    <lineage>
        <taxon>Eukaryota</taxon>
        <taxon>Viridiplantae</taxon>
        <taxon>Streptophyta</taxon>
        <taxon>Embryophyta</taxon>
        <taxon>Tracheophyta</taxon>
        <taxon>Spermatophyta</taxon>
        <taxon>Magnoliopsida</taxon>
        <taxon>eudicotyledons</taxon>
        <taxon>Gunneridae</taxon>
        <taxon>Pentapetalae</taxon>
        <taxon>Caryophyllales</taxon>
        <taxon>Caryophyllaceae</taxon>
        <taxon>Caryophylleae</taxon>
        <taxon>Saponaria</taxon>
    </lineage>
</organism>
<protein>
    <recommendedName>
        <fullName evidence="3">DUF4283 domain-containing protein</fullName>
    </recommendedName>
</protein>
<sequence length="291" mass="32725">MQLPLKFWGKCIPRIASLLREYIRNDTATEDRTRLYFTRVLLEVPFGGSIPDVVFFLDEDGKVVVVKVIFEWKPILCSVCGGVGHEASACRRARTTKTVVKQWRPKKVQLNEVGPVAPVTAELEPAVDTTQTTTPEEVQHNLNVQWTKDDMYQLVHTLMRPVIKLSRHELGQSSSLVGNQSFLEVLNNITPNVGIGTSGSALPQPGVMHSIGFWNVRGLNSLAKQKLVKWFLHSHQLGLFGFLEMKVKPLSLNSVCLNVCEGWCVTANSHLHKGGRVWVIWRPNLFRVIPL</sequence>
<dbReference type="PANTHER" id="PTHR33233">
    <property type="entry name" value="ENDONUCLEASE/EXONUCLEASE/PHOSPHATASE"/>
    <property type="match status" value="1"/>
</dbReference>
<keyword evidence="2" id="KW-1185">Reference proteome</keyword>
<dbReference type="Proteomes" id="UP001443914">
    <property type="component" value="Unassembled WGS sequence"/>
</dbReference>
<dbReference type="AlphaFoldDB" id="A0AAW1MXV2"/>
<accession>A0AAW1MXV2</accession>
<name>A0AAW1MXV2_SAPOF</name>
<evidence type="ECO:0000313" key="2">
    <source>
        <dbReference type="Proteomes" id="UP001443914"/>
    </source>
</evidence>
<dbReference type="InterPro" id="IPR036691">
    <property type="entry name" value="Endo/exonu/phosph_ase_sf"/>
</dbReference>
<evidence type="ECO:0008006" key="3">
    <source>
        <dbReference type="Google" id="ProtNLM"/>
    </source>
</evidence>
<proteinExistence type="predicted"/>